<evidence type="ECO:0000313" key="3">
    <source>
        <dbReference type="Proteomes" id="UP001305779"/>
    </source>
</evidence>
<accession>A0ABR0EDF2</accession>
<evidence type="ECO:0000256" key="1">
    <source>
        <dbReference type="SAM" id="MobiDB-lite"/>
    </source>
</evidence>
<feature type="region of interest" description="Disordered" evidence="1">
    <location>
        <begin position="74"/>
        <end position="133"/>
    </location>
</feature>
<dbReference type="EMBL" id="JAXOVC010000007">
    <property type="protein sequence ID" value="KAK4499218.1"/>
    <property type="molecule type" value="Genomic_DNA"/>
</dbReference>
<sequence length="133" mass="14590">MAVSLLFRGGFRFKPELPLSAGFAQHSRQQRTSQTKPIINRNSLPKQKIKPRRTKSNDDSKMCITGAFYLFRKSRQGKQGQGSGNPPARDTYYTPRDGQSGRVAQAPPSYGNGGRVEQTGYGNGGSAPRADGW</sequence>
<feature type="compositionally biased region" description="Polar residues" evidence="1">
    <location>
        <begin position="26"/>
        <end position="45"/>
    </location>
</feature>
<evidence type="ECO:0000313" key="2">
    <source>
        <dbReference type="EMBL" id="KAK4499218.1"/>
    </source>
</evidence>
<dbReference type="Proteomes" id="UP001305779">
    <property type="component" value="Unassembled WGS sequence"/>
</dbReference>
<gene>
    <name evidence="2" type="ORF">PRZ48_009731</name>
</gene>
<keyword evidence="3" id="KW-1185">Reference proteome</keyword>
<comment type="caution">
    <text evidence="2">The sequence shown here is derived from an EMBL/GenBank/DDBJ whole genome shotgun (WGS) entry which is preliminary data.</text>
</comment>
<protein>
    <submittedName>
        <fullName evidence="2">Uncharacterized protein</fullName>
    </submittedName>
</protein>
<feature type="region of interest" description="Disordered" evidence="1">
    <location>
        <begin position="23"/>
        <end position="61"/>
    </location>
</feature>
<reference evidence="2 3" key="1">
    <citation type="journal article" date="2023" name="G3 (Bethesda)">
        <title>A chromosome-level genome assembly of Zasmidium syzygii isolated from banana leaves.</title>
        <authorList>
            <person name="van Westerhoven A.C."/>
            <person name="Mehrabi R."/>
            <person name="Talebi R."/>
            <person name="Steentjes M.B.F."/>
            <person name="Corcolon B."/>
            <person name="Chong P.A."/>
            <person name="Kema G.H.J."/>
            <person name="Seidl M.F."/>
        </authorList>
    </citation>
    <scope>NUCLEOTIDE SEQUENCE [LARGE SCALE GENOMIC DNA]</scope>
    <source>
        <strain evidence="2 3">P124</strain>
    </source>
</reference>
<name>A0ABR0EDF2_ZASCE</name>
<proteinExistence type="predicted"/>
<organism evidence="2 3">
    <name type="scientific">Zasmidium cellare</name>
    <name type="common">Wine cellar mold</name>
    <name type="synonym">Racodium cellare</name>
    <dbReference type="NCBI Taxonomy" id="395010"/>
    <lineage>
        <taxon>Eukaryota</taxon>
        <taxon>Fungi</taxon>
        <taxon>Dikarya</taxon>
        <taxon>Ascomycota</taxon>
        <taxon>Pezizomycotina</taxon>
        <taxon>Dothideomycetes</taxon>
        <taxon>Dothideomycetidae</taxon>
        <taxon>Mycosphaerellales</taxon>
        <taxon>Mycosphaerellaceae</taxon>
        <taxon>Zasmidium</taxon>
    </lineage>
</organism>